<reference evidence="6" key="1">
    <citation type="submission" date="2013-02" db="EMBL/GenBank/DDBJ databases">
        <authorList>
            <person name="Hughes D."/>
        </authorList>
    </citation>
    <scope>NUCLEOTIDE SEQUENCE</scope>
    <source>
        <strain>Durham</strain>
        <strain evidence="6">NC isolate 2 -- Noor lab</strain>
    </source>
</reference>
<evidence type="ECO:0000313" key="6">
    <source>
        <dbReference type="Proteomes" id="UP000015102"/>
    </source>
</evidence>
<dbReference type="STRING" id="36166.T1GSY3"/>
<dbReference type="EnsemblMetazoa" id="MESCA006797-RA">
    <property type="protein sequence ID" value="MESCA006797-PA"/>
    <property type="gene ID" value="MESCA006797"/>
</dbReference>
<keyword evidence="1" id="KW-0646">Protease inhibitor</keyword>
<feature type="compositionally biased region" description="Low complexity" evidence="3">
    <location>
        <begin position="512"/>
        <end position="544"/>
    </location>
</feature>
<dbReference type="HOGENOM" id="CLU_466610_0_0_1"/>
<keyword evidence="2" id="KW-0722">Serine protease inhibitor</keyword>
<dbReference type="EMBL" id="CAQQ02147539">
    <property type="status" value="NOT_ANNOTATED_CDS"/>
    <property type="molecule type" value="Genomic_DNA"/>
</dbReference>
<dbReference type="EMBL" id="CAQQ02147540">
    <property type="status" value="NOT_ANNOTATED_CDS"/>
    <property type="molecule type" value="Genomic_DNA"/>
</dbReference>
<sequence length="585" mass="65021">MERFFNSLKKKSNNFMAVTRTNVLIKRHSSGKVAEYLRTNSVWVNGPLATISANLFQTDCSKGSIHERDGEMFFQVHPSIRQRRLVPIPAVVYKSGFTAGYYPELDATVIAFGNIKETVSTIYVMPGQQGTAAPGDNLDRLEKTLIETAISKNSWSHLLNTLVERPGLEVQLPRFSHRSFINASLGLQKMGLKGLFNSDYADLTGLTGSANKDVHLSDVIQINTFRIGKLGKKGTSGSKVEPFPEPSINEITTEMAETTTINEKSEEITTMHSSSVEKDYMEEQTTTNPVVQEIDEYIESNRPDMPDMVDIDPGYLNADFEIPEQTAGEHVTAGSSYMSGMMNFNDNYSKDTLEDSNENTAEIDSLMSSFLNKIDSSNRLSDISSMNESFFTDITTENTLETTTLQQEVDLEKEPKDEINEKYEEEIESTTEHVTDIPEFTTMKSAEELTTFSPESTESADDTVEFLTDSSMEGSTEKIGTTVEPTEHTSYNIEPEEAYLKLGEKFHTQAASSSTSSSSTTTTTDSSRLEASSTTTTEAPTNTTKSVPNSRKPQPYHRPTLEIRKKPVVYSANNLNKPMVRPATL</sequence>
<evidence type="ECO:0000259" key="4">
    <source>
        <dbReference type="Pfam" id="PF00079"/>
    </source>
</evidence>
<accession>T1GSY3</accession>
<evidence type="ECO:0000256" key="2">
    <source>
        <dbReference type="ARBA" id="ARBA00022900"/>
    </source>
</evidence>
<dbReference type="SUPFAM" id="SSF56574">
    <property type="entry name" value="Serpins"/>
    <property type="match status" value="1"/>
</dbReference>
<dbReference type="EMBL" id="CAQQ02147541">
    <property type="status" value="NOT_ANNOTATED_CDS"/>
    <property type="molecule type" value="Genomic_DNA"/>
</dbReference>
<proteinExistence type="predicted"/>
<keyword evidence="6" id="KW-1185">Reference proteome</keyword>
<dbReference type="Proteomes" id="UP000015102">
    <property type="component" value="Unassembled WGS sequence"/>
</dbReference>
<dbReference type="InterPro" id="IPR023796">
    <property type="entry name" value="Serpin_dom"/>
</dbReference>
<dbReference type="EMBL" id="CAQQ02147542">
    <property type="status" value="NOT_ANNOTATED_CDS"/>
    <property type="molecule type" value="Genomic_DNA"/>
</dbReference>
<feature type="region of interest" description="Disordered" evidence="3">
    <location>
        <begin position="509"/>
        <end position="569"/>
    </location>
</feature>
<dbReference type="EMBL" id="CAQQ02147543">
    <property type="status" value="NOT_ANNOTATED_CDS"/>
    <property type="molecule type" value="Genomic_DNA"/>
</dbReference>
<organism evidence="5 6">
    <name type="scientific">Megaselia scalaris</name>
    <name type="common">Humpbacked fly</name>
    <name type="synonym">Phora scalaris</name>
    <dbReference type="NCBI Taxonomy" id="36166"/>
    <lineage>
        <taxon>Eukaryota</taxon>
        <taxon>Metazoa</taxon>
        <taxon>Ecdysozoa</taxon>
        <taxon>Arthropoda</taxon>
        <taxon>Hexapoda</taxon>
        <taxon>Insecta</taxon>
        <taxon>Pterygota</taxon>
        <taxon>Neoptera</taxon>
        <taxon>Endopterygota</taxon>
        <taxon>Diptera</taxon>
        <taxon>Brachycera</taxon>
        <taxon>Muscomorpha</taxon>
        <taxon>Platypezoidea</taxon>
        <taxon>Phoridae</taxon>
        <taxon>Megaseliini</taxon>
        <taxon>Megaselia</taxon>
    </lineage>
</organism>
<dbReference type="Pfam" id="PF00079">
    <property type="entry name" value="Serpin"/>
    <property type="match status" value="1"/>
</dbReference>
<name>T1GSY3_MEGSC</name>
<dbReference type="InterPro" id="IPR036186">
    <property type="entry name" value="Serpin_sf"/>
</dbReference>
<dbReference type="Gene3D" id="3.30.497.10">
    <property type="entry name" value="Antithrombin, subunit I, domain 2"/>
    <property type="match status" value="1"/>
</dbReference>
<dbReference type="InterPro" id="IPR042185">
    <property type="entry name" value="Serpin_sf_2"/>
</dbReference>
<dbReference type="GO" id="GO:0004867">
    <property type="term" value="F:serine-type endopeptidase inhibitor activity"/>
    <property type="evidence" value="ECO:0007669"/>
    <property type="project" value="UniProtKB-KW"/>
</dbReference>
<feature type="domain" description="Serpin" evidence="4">
    <location>
        <begin position="15"/>
        <end position="239"/>
    </location>
</feature>
<evidence type="ECO:0000256" key="3">
    <source>
        <dbReference type="SAM" id="MobiDB-lite"/>
    </source>
</evidence>
<dbReference type="Gene3D" id="2.30.39.10">
    <property type="entry name" value="Alpha-1-antitrypsin, domain 1"/>
    <property type="match status" value="1"/>
</dbReference>
<reference evidence="5" key="2">
    <citation type="submission" date="2015-06" db="UniProtKB">
        <authorList>
            <consortium name="EnsemblMetazoa"/>
        </authorList>
    </citation>
    <scope>IDENTIFICATION</scope>
</reference>
<dbReference type="InterPro" id="IPR042178">
    <property type="entry name" value="Serpin_sf_1"/>
</dbReference>
<evidence type="ECO:0000313" key="5">
    <source>
        <dbReference type="EnsemblMetazoa" id="MESCA006797-PA"/>
    </source>
</evidence>
<evidence type="ECO:0000256" key="1">
    <source>
        <dbReference type="ARBA" id="ARBA00022690"/>
    </source>
</evidence>
<protein>
    <recommendedName>
        <fullName evidence="4">Serpin domain-containing protein</fullName>
    </recommendedName>
</protein>
<dbReference type="AlphaFoldDB" id="T1GSY3"/>